<dbReference type="Pfam" id="PF12850">
    <property type="entry name" value="Metallophos_2"/>
    <property type="match status" value="1"/>
</dbReference>
<evidence type="ECO:0000313" key="3">
    <source>
        <dbReference type="EMBL" id="MFC3146837.1"/>
    </source>
</evidence>
<evidence type="ECO:0000256" key="1">
    <source>
        <dbReference type="ARBA" id="ARBA00008950"/>
    </source>
</evidence>
<dbReference type="Proteomes" id="UP001595556">
    <property type="component" value="Unassembled WGS sequence"/>
</dbReference>
<dbReference type="InterPro" id="IPR029052">
    <property type="entry name" value="Metallo-depent_PP-like"/>
</dbReference>
<evidence type="ECO:0000313" key="4">
    <source>
        <dbReference type="Proteomes" id="UP001595556"/>
    </source>
</evidence>
<dbReference type="InterPro" id="IPR050126">
    <property type="entry name" value="Ap4A_hydrolase"/>
</dbReference>
<sequence>MRYGLLADIHANREALSACLGELQRQGVDRHVFLGDLVGYGPDPTWVVDTVMQHVQRGALAVQGNHDISAAHEPRKELHADARRAIEWTQQALTTEQRSFLGELPLSMDAEPDVLFVHASARNPAAWTYVAGAMEAASSLQATRARVTFVGHVHEPMLYYADVTGRVMNYEPPAAHPVPLIATRRWLSVVGSAGQPRDGNPAACCGIYDSSSRQYTLLRVPYDHVETARKVAAAGLPQRFADRLGSGH</sequence>
<comment type="caution">
    <text evidence="3">The sequence shown here is derived from an EMBL/GenBank/DDBJ whole genome shotgun (WGS) entry which is preliminary data.</text>
</comment>
<dbReference type="Gene3D" id="3.60.21.10">
    <property type="match status" value="1"/>
</dbReference>
<reference evidence="4" key="1">
    <citation type="journal article" date="2019" name="Int. J. Syst. Evol. Microbiol.">
        <title>The Global Catalogue of Microorganisms (GCM) 10K type strain sequencing project: providing services to taxonomists for standard genome sequencing and annotation.</title>
        <authorList>
            <consortium name="The Broad Institute Genomics Platform"/>
            <consortium name="The Broad Institute Genome Sequencing Center for Infectious Disease"/>
            <person name="Wu L."/>
            <person name="Ma J."/>
        </authorList>
    </citation>
    <scope>NUCLEOTIDE SEQUENCE [LARGE SCALE GENOMIC DNA]</scope>
    <source>
        <strain evidence="4">KCTC 52168</strain>
    </source>
</reference>
<evidence type="ECO:0000259" key="2">
    <source>
        <dbReference type="Pfam" id="PF12850"/>
    </source>
</evidence>
<dbReference type="RefSeq" id="WP_377301364.1">
    <property type="nucleotide sequence ID" value="NZ_CP180191.1"/>
</dbReference>
<proteinExistence type="inferred from homology"/>
<dbReference type="InterPro" id="IPR011152">
    <property type="entry name" value="Pesterase_MJ0912"/>
</dbReference>
<gene>
    <name evidence="3" type="ORF">ACFOEN_04180</name>
</gene>
<dbReference type="InterPro" id="IPR024654">
    <property type="entry name" value="Calcineurin-like_PHP_lpxH"/>
</dbReference>
<dbReference type="EMBL" id="JBHRTI010000003">
    <property type="protein sequence ID" value="MFC3146837.1"/>
    <property type="molecule type" value="Genomic_DNA"/>
</dbReference>
<feature type="domain" description="Calcineurin-like phosphoesterase" evidence="2">
    <location>
        <begin position="1"/>
        <end position="205"/>
    </location>
</feature>
<organism evidence="3 4">
    <name type="scientific">Piscinibacterium candidicorallinum</name>
    <dbReference type="NCBI Taxonomy" id="1793872"/>
    <lineage>
        <taxon>Bacteria</taxon>
        <taxon>Pseudomonadati</taxon>
        <taxon>Pseudomonadota</taxon>
        <taxon>Betaproteobacteria</taxon>
        <taxon>Burkholderiales</taxon>
        <taxon>Piscinibacterium</taxon>
    </lineage>
</organism>
<dbReference type="PANTHER" id="PTHR42850:SF2">
    <property type="entry name" value="BLL5683 PROTEIN"/>
    <property type="match status" value="1"/>
</dbReference>
<name>A0ABV7GZT3_9BURK</name>
<dbReference type="PIRSF" id="PIRSF000883">
    <property type="entry name" value="Pesterase_MJ0912"/>
    <property type="match status" value="1"/>
</dbReference>
<accession>A0ABV7GZT3</accession>
<comment type="similarity">
    <text evidence="1">Belongs to the metallophosphoesterase superfamily. YfcE family.</text>
</comment>
<protein>
    <submittedName>
        <fullName evidence="3">Metallophosphoesterase family protein</fullName>
    </submittedName>
</protein>
<dbReference type="SUPFAM" id="SSF56300">
    <property type="entry name" value="Metallo-dependent phosphatases"/>
    <property type="match status" value="1"/>
</dbReference>
<dbReference type="PANTHER" id="PTHR42850">
    <property type="entry name" value="METALLOPHOSPHOESTERASE"/>
    <property type="match status" value="1"/>
</dbReference>
<keyword evidence="4" id="KW-1185">Reference proteome</keyword>